<comment type="subcellular location">
    <subcellularLocation>
        <location evidence="1">Nucleus</location>
    </subcellularLocation>
</comment>
<keyword evidence="2" id="KW-0479">Metal-binding</keyword>
<feature type="compositionally biased region" description="Polar residues" evidence="6">
    <location>
        <begin position="602"/>
        <end position="625"/>
    </location>
</feature>
<evidence type="ECO:0000256" key="5">
    <source>
        <dbReference type="ARBA" id="ARBA00023242"/>
    </source>
</evidence>
<evidence type="ECO:0000313" key="8">
    <source>
        <dbReference type="EMBL" id="TPX07259.1"/>
    </source>
</evidence>
<dbReference type="GO" id="GO:0006351">
    <property type="term" value="P:DNA-templated transcription"/>
    <property type="evidence" value="ECO:0007669"/>
    <property type="project" value="InterPro"/>
</dbReference>
<feature type="domain" description="Xylanolytic transcriptional activator regulatory" evidence="7">
    <location>
        <begin position="210"/>
        <end position="287"/>
    </location>
</feature>
<dbReference type="OrthoDB" id="2563500at2759"/>
<feature type="compositionally biased region" description="Pro residues" evidence="6">
    <location>
        <begin position="1"/>
        <end position="15"/>
    </location>
</feature>
<comment type="caution">
    <text evidence="8">The sequence shown here is derived from an EMBL/GenBank/DDBJ whole genome shotgun (WGS) entry which is preliminary data.</text>
</comment>
<gene>
    <name evidence="8" type="ORF">E0L32_010853</name>
</gene>
<dbReference type="Proteomes" id="UP000319257">
    <property type="component" value="Unassembled WGS sequence"/>
</dbReference>
<feature type="region of interest" description="Disordered" evidence="6">
    <location>
        <begin position="687"/>
        <end position="714"/>
    </location>
</feature>
<evidence type="ECO:0000256" key="4">
    <source>
        <dbReference type="ARBA" id="ARBA00023163"/>
    </source>
</evidence>
<evidence type="ECO:0000256" key="2">
    <source>
        <dbReference type="ARBA" id="ARBA00022723"/>
    </source>
</evidence>
<dbReference type="SMART" id="SM00906">
    <property type="entry name" value="Fungal_trans"/>
    <property type="match status" value="1"/>
</dbReference>
<dbReference type="GO" id="GO:0008270">
    <property type="term" value="F:zinc ion binding"/>
    <property type="evidence" value="ECO:0007669"/>
    <property type="project" value="InterPro"/>
</dbReference>
<sequence>MPKESPPQLPQPEPVSPAASSTRVLVTDTHLPARQECIAPISPIQRNEVQPQDADAHQPELPTQPGDNPSAAAELQLVRTISNPLQWLVSPRLPSNPALLRQVVEQYFGNVHPLRCFAFVHKPSFMRQLDQGFAVENTDENALLHIICAHGANQNTQPLPTDFLRSAGNEWAKVAEQLILTNYGKITISNLMAAVLLYDYQFRLGNYPQALMLSGLTTRMAHGLQLNLEYTVEPGEDTPSTTYLEARRRVFWACFILDVWAGSGVDQLTLLHESDIKIQLPCNERNFLLQLPSVTKKLGVRYKPQPEEDVGMATCYVRLVSLWKRVARFVKRLDTAQPPWLPHSEFSQLRADLQGWRLQLPSCLEFSPENIYIRLESSQFGALALLHCTYHHTMLDLYRIFLPELFRLGNAVTFPPEQHRFLQSMQLEGQGHAQSIAIVLAETARRGARFLADSMLHTFAYNSNRSMLYYIARVLDLSSPNAIELVKETIEYVQSNNKVLKVMSAMIPLAEQLHITAERWLHKVRTSFVHADATAHIDPADPSDPQAVLIPNTPDHLLNPLSLYRLARKTISEKHSSEHLGGPPRSSDAGSSMGGTPRSVPEQMTRQQTHHGTVSWSSSVQQEPAGQTHFAANDSLATSSAASAPAPSGGGQVLSELVSGPEYALGLDDLQYHLSWGVDWLADMNEAGRESSGPATWLGSGDWGDAGHEQSGLS</sequence>
<keyword evidence="9" id="KW-1185">Reference proteome</keyword>
<accession>A0A507AQV1</accession>
<dbReference type="InterPro" id="IPR007219">
    <property type="entry name" value="XnlR_reg_dom"/>
</dbReference>
<organism evidence="8 9">
    <name type="scientific">Thyridium curvatum</name>
    <dbReference type="NCBI Taxonomy" id="1093900"/>
    <lineage>
        <taxon>Eukaryota</taxon>
        <taxon>Fungi</taxon>
        <taxon>Dikarya</taxon>
        <taxon>Ascomycota</taxon>
        <taxon>Pezizomycotina</taxon>
        <taxon>Sordariomycetes</taxon>
        <taxon>Sordariomycetidae</taxon>
        <taxon>Thyridiales</taxon>
        <taxon>Thyridiaceae</taxon>
        <taxon>Thyridium</taxon>
    </lineage>
</organism>
<evidence type="ECO:0000256" key="3">
    <source>
        <dbReference type="ARBA" id="ARBA00023015"/>
    </source>
</evidence>
<feature type="region of interest" description="Disordered" evidence="6">
    <location>
        <begin position="1"/>
        <end position="24"/>
    </location>
</feature>
<dbReference type="GO" id="GO:0003677">
    <property type="term" value="F:DNA binding"/>
    <property type="evidence" value="ECO:0007669"/>
    <property type="project" value="InterPro"/>
</dbReference>
<dbReference type="GO" id="GO:0005634">
    <property type="term" value="C:nucleus"/>
    <property type="evidence" value="ECO:0007669"/>
    <property type="project" value="UniProtKB-SubCell"/>
</dbReference>
<protein>
    <recommendedName>
        <fullName evidence="7">Xylanolytic transcriptional activator regulatory domain-containing protein</fullName>
    </recommendedName>
</protein>
<keyword evidence="5" id="KW-0539">Nucleus</keyword>
<dbReference type="PANTHER" id="PTHR47338">
    <property type="entry name" value="ZN(II)2CYS6 TRANSCRIPTION FACTOR (EUROFUNG)-RELATED"/>
    <property type="match status" value="1"/>
</dbReference>
<dbReference type="EMBL" id="SKBQ01000092">
    <property type="protein sequence ID" value="TPX07259.1"/>
    <property type="molecule type" value="Genomic_DNA"/>
</dbReference>
<dbReference type="GO" id="GO:0000981">
    <property type="term" value="F:DNA-binding transcription factor activity, RNA polymerase II-specific"/>
    <property type="evidence" value="ECO:0007669"/>
    <property type="project" value="InterPro"/>
</dbReference>
<dbReference type="InterPro" id="IPR050815">
    <property type="entry name" value="TF_fung"/>
</dbReference>
<dbReference type="CDD" id="cd12148">
    <property type="entry name" value="fungal_TF_MHR"/>
    <property type="match status" value="1"/>
</dbReference>
<dbReference type="InParanoid" id="A0A507AQV1"/>
<reference evidence="8 9" key="1">
    <citation type="submission" date="2019-06" db="EMBL/GenBank/DDBJ databases">
        <title>Draft genome sequence of the filamentous fungus Phialemoniopsis curvata isolated from diesel fuel.</title>
        <authorList>
            <person name="Varaljay V.A."/>
            <person name="Lyon W.J."/>
            <person name="Crouch A.L."/>
            <person name="Drake C.E."/>
            <person name="Hollomon J.M."/>
            <person name="Nadeau L.J."/>
            <person name="Nunn H.S."/>
            <person name="Stevenson B.S."/>
            <person name="Bojanowski C.L."/>
            <person name="Crookes-Goodson W.J."/>
        </authorList>
    </citation>
    <scope>NUCLEOTIDE SEQUENCE [LARGE SCALE GENOMIC DNA]</scope>
    <source>
        <strain evidence="8 9">D216</strain>
    </source>
</reference>
<dbReference type="GeneID" id="41978300"/>
<proteinExistence type="predicted"/>
<dbReference type="STRING" id="1093900.A0A507AQV1"/>
<dbReference type="Pfam" id="PF04082">
    <property type="entry name" value="Fungal_trans"/>
    <property type="match status" value="1"/>
</dbReference>
<dbReference type="AlphaFoldDB" id="A0A507AQV1"/>
<evidence type="ECO:0000256" key="6">
    <source>
        <dbReference type="SAM" id="MobiDB-lite"/>
    </source>
</evidence>
<feature type="region of interest" description="Disordered" evidence="6">
    <location>
        <begin position="38"/>
        <end position="70"/>
    </location>
</feature>
<keyword evidence="4" id="KW-0804">Transcription</keyword>
<keyword evidence="3" id="KW-0805">Transcription regulation</keyword>
<evidence type="ECO:0000259" key="7">
    <source>
        <dbReference type="SMART" id="SM00906"/>
    </source>
</evidence>
<dbReference type="PANTHER" id="PTHR47338:SF7">
    <property type="entry name" value="ZN(II)2CYS6 TRANSCRIPTION FACTOR (EUROFUNG)"/>
    <property type="match status" value="1"/>
</dbReference>
<evidence type="ECO:0000313" key="9">
    <source>
        <dbReference type="Proteomes" id="UP000319257"/>
    </source>
</evidence>
<feature type="region of interest" description="Disordered" evidence="6">
    <location>
        <begin position="573"/>
        <end position="626"/>
    </location>
</feature>
<name>A0A507AQV1_9PEZI</name>
<dbReference type="RefSeq" id="XP_030988970.1">
    <property type="nucleotide sequence ID" value="XM_031133516.1"/>
</dbReference>
<evidence type="ECO:0000256" key="1">
    <source>
        <dbReference type="ARBA" id="ARBA00004123"/>
    </source>
</evidence>